<name>A0A5C3MBZ6_9AGAR</name>
<dbReference type="EMBL" id="ML213602">
    <property type="protein sequence ID" value="TFK38661.1"/>
    <property type="molecule type" value="Genomic_DNA"/>
</dbReference>
<dbReference type="OrthoDB" id="2750929at2759"/>
<dbReference type="AlphaFoldDB" id="A0A5C3MBZ6"/>
<sequence length="410" mass="46869">MKPEKLTRDDYYDVSGLTSISLKDSKLQSSWIIDYSTSNKGRTHVNFPEHAKGFFYYAEPKEGPLYEGEVRFRCCESSDPSAFASGSDLLLPSGTPWNIPLVRIAEEHERYQLLPEFLIKDGAITYHTIRSCPRRRRILRTLNSSQLDPTNYYDLQGLKRVKVQGEGTSSWLFNYVAARHGKVIPFPQETKGYFYYFQPPNLPEIAGEVRFRCMDSSDPAGFEDGHDLRLPDRTIWRTALWRIQATAGYKGLADFLRKDGIVKQETLDICAGLGLPVQTKDVIFSLNEELYMDFSRASRRYWIVGHGHAKPVLIRFCNSPQDKLFTGSAMVRFERSPLLEHRNAPHVLVIRIVEILQPIECISVGYSPVPVEGELLVQQTLENRDQQLPLLLDTELAEYQGLRLLMAGDK</sequence>
<gene>
    <name evidence="1" type="ORF">BDQ12DRAFT_723009</name>
</gene>
<organism evidence="1 2">
    <name type="scientific">Crucibulum laeve</name>
    <dbReference type="NCBI Taxonomy" id="68775"/>
    <lineage>
        <taxon>Eukaryota</taxon>
        <taxon>Fungi</taxon>
        <taxon>Dikarya</taxon>
        <taxon>Basidiomycota</taxon>
        <taxon>Agaricomycotina</taxon>
        <taxon>Agaricomycetes</taxon>
        <taxon>Agaricomycetidae</taxon>
        <taxon>Agaricales</taxon>
        <taxon>Agaricineae</taxon>
        <taxon>Nidulariaceae</taxon>
        <taxon>Crucibulum</taxon>
    </lineage>
</organism>
<proteinExistence type="predicted"/>
<dbReference type="Proteomes" id="UP000308652">
    <property type="component" value="Unassembled WGS sequence"/>
</dbReference>
<evidence type="ECO:0000313" key="2">
    <source>
        <dbReference type="Proteomes" id="UP000308652"/>
    </source>
</evidence>
<accession>A0A5C3MBZ6</accession>
<evidence type="ECO:0000313" key="1">
    <source>
        <dbReference type="EMBL" id="TFK38661.1"/>
    </source>
</evidence>
<reference evidence="1 2" key="1">
    <citation type="journal article" date="2019" name="Nat. Ecol. Evol.">
        <title>Megaphylogeny resolves global patterns of mushroom evolution.</title>
        <authorList>
            <person name="Varga T."/>
            <person name="Krizsan K."/>
            <person name="Foldi C."/>
            <person name="Dima B."/>
            <person name="Sanchez-Garcia M."/>
            <person name="Sanchez-Ramirez S."/>
            <person name="Szollosi G.J."/>
            <person name="Szarkandi J.G."/>
            <person name="Papp V."/>
            <person name="Albert L."/>
            <person name="Andreopoulos W."/>
            <person name="Angelini C."/>
            <person name="Antonin V."/>
            <person name="Barry K.W."/>
            <person name="Bougher N.L."/>
            <person name="Buchanan P."/>
            <person name="Buyck B."/>
            <person name="Bense V."/>
            <person name="Catcheside P."/>
            <person name="Chovatia M."/>
            <person name="Cooper J."/>
            <person name="Damon W."/>
            <person name="Desjardin D."/>
            <person name="Finy P."/>
            <person name="Geml J."/>
            <person name="Haridas S."/>
            <person name="Hughes K."/>
            <person name="Justo A."/>
            <person name="Karasinski D."/>
            <person name="Kautmanova I."/>
            <person name="Kiss B."/>
            <person name="Kocsube S."/>
            <person name="Kotiranta H."/>
            <person name="LaButti K.M."/>
            <person name="Lechner B.E."/>
            <person name="Liimatainen K."/>
            <person name="Lipzen A."/>
            <person name="Lukacs Z."/>
            <person name="Mihaltcheva S."/>
            <person name="Morgado L.N."/>
            <person name="Niskanen T."/>
            <person name="Noordeloos M.E."/>
            <person name="Ohm R.A."/>
            <person name="Ortiz-Santana B."/>
            <person name="Ovrebo C."/>
            <person name="Racz N."/>
            <person name="Riley R."/>
            <person name="Savchenko A."/>
            <person name="Shiryaev A."/>
            <person name="Soop K."/>
            <person name="Spirin V."/>
            <person name="Szebenyi C."/>
            <person name="Tomsovsky M."/>
            <person name="Tulloss R.E."/>
            <person name="Uehling J."/>
            <person name="Grigoriev I.V."/>
            <person name="Vagvolgyi C."/>
            <person name="Papp T."/>
            <person name="Martin F.M."/>
            <person name="Miettinen O."/>
            <person name="Hibbett D.S."/>
            <person name="Nagy L.G."/>
        </authorList>
    </citation>
    <scope>NUCLEOTIDE SEQUENCE [LARGE SCALE GENOMIC DNA]</scope>
    <source>
        <strain evidence="1 2">CBS 166.37</strain>
    </source>
</reference>
<keyword evidence="2" id="KW-1185">Reference proteome</keyword>
<protein>
    <submittedName>
        <fullName evidence="1">Uncharacterized protein</fullName>
    </submittedName>
</protein>